<evidence type="ECO:0000256" key="5">
    <source>
        <dbReference type="ARBA" id="ARBA00022801"/>
    </source>
</evidence>
<evidence type="ECO:0000256" key="7">
    <source>
        <dbReference type="SAM" id="SignalP"/>
    </source>
</evidence>
<evidence type="ECO:0000259" key="8">
    <source>
        <dbReference type="PROSITE" id="PS50994"/>
    </source>
</evidence>
<accession>A0A7K9CT80</accession>
<evidence type="ECO:0000256" key="1">
    <source>
        <dbReference type="ARBA" id="ARBA00022679"/>
    </source>
</evidence>
<keyword evidence="6" id="KW-0695">RNA-directed DNA polymerase</keyword>
<evidence type="ECO:0000313" key="10">
    <source>
        <dbReference type="Proteomes" id="UP000518305"/>
    </source>
</evidence>
<reference evidence="9 10" key="1">
    <citation type="submission" date="2019-09" db="EMBL/GenBank/DDBJ databases">
        <title>Bird 10,000 Genomes (B10K) Project - Family phase.</title>
        <authorList>
            <person name="Zhang G."/>
        </authorList>
    </citation>
    <scope>NUCLEOTIDE SEQUENCE [LARGE SCALE GENOMIC DNA]</scope>
    <source>
        <strain evidence="9">B10K-DU-001-23</strain>
        <tissue evidence="9">Muscle</tissue>
    </source>
</reference>
<keyword evidence="3" id="KW-0540">Nuclease</keyword>
<dbReference type="GO" id="GO:0003964">
    <property type="term" value="F:RNA-directed DNA polymerase activity"/>
    <property type="evidence" value="ECO:0007669"/>
    <property type="project" value="UniProtKB-KW"/>
</dbReference>
<dbReference type="GO" id="GO:0016787">
    <property type="term" value="F:hydrolase activity"/>
    <property type="evidence" value="ECO:0007669"/>
    <property type="project" value="UniProtKB-KW"/>
</dbReference>
<dbReference type="EMBL" id="VWZJ01000756">
    <property type="protein sequence ID" value="NXG54910.1"/>
    <property type="molecule type" value="Genomic_DNA"/>
</dbReference>
<dbReference type="PANTHER" id="PTHR41694">
    <property type="entry name" value="ENDOGENOUS RETROVIRUS GROUP K MEMBER POL PROTEIN"/>
    <property type="match status" value="1"/>
</dbReference>
<keyword evidence="1" id="KW-0808">Transferase</keyword>
<evidence type="ECO:0000256" key="2">
    <source>
        <dbReference type="ARBA" id="ARBA00022695"/>
    </source>
</evidence>
<evidence type="ECO:0000313" key="9">
    <source>
        <dbReference type="EMBL" id="NXG54910.1"/>
    </source>
</evidence>
<comment type="caution">
    <text evidence="9">The sequence shown here is derived from an EMBL/GenBank/DDBJ whole genome shotgun (WGS) entry which is preliminary data.</text>
</comment>
<dbReference type="InterPro" id="IPR001584">
    <property type="entry name" value="Integrase_cat-core"/>
</dbReference>
<dbReference type="InterPro" id="IPR012337">
    <property type="entry name" value="RNaseH-like_sf"/>
</dbReference>
<keyword evidence="7" id="KW-0732">Signal</keyword>
<dbReference type="PANTHER" id="PTHR41694:SF3">
    <property type="entry name" value="RNA-DIRECTED DNA POLYMERASE-RELATED"/>
    <property type="match status" value="1"/>
</dbReference>
<gene>
    <name evidence="9" type="primary">Ervk18_0</name>
    <name evidence="9" type="ORF">HEMCOM_R15124</name>
</gene>
<protein>
    <submittedName>
        <fullName evidence="9">POK18 protein</fullName>
    </submittedName>
</protein>
<dbReference type="PROSITE" id="PS50994">
    <property type="entry name" value="INTEGRASE"/>
    <property type="match status" value="1"/>
</dbReference>
<keyword evidence="4" id="KW-0255">Endonuclease</keyword>
<dbReference type="GO" id="GO:0004519">
    <property type="term" value="F:endonuclease activity"/>
    <property type="evidence" value="ECO:0007669"/>
    <property type="project" value="UniProtKB-KW"/>
</dbReference>
<dbReference type="Gene3D" id="3.30.420.10">
    <property type="entry name" value="Ribonuclease H-like superfamily/Ribonuclease H"/>
    <property type="match status" value="1"/>
</dbReference>
<feature type="non-terminal residue" evidence="9">
    <location>
        <position position="64"/>
    </location>
</feature>
<dbReference type="GO" id="GO:0035613">
    <property type="term" value="F:RNA stem-loop binding"/>
    <property type="evidence" value="ECO:0007669"/>
    <property type="project" value="TreeGrafter"/>
</dbReference>
<dbReference type="InterPro" id="IPR036397">
    <property type="entry name" value="RNaseH_sf"/>
</dbReference>
<feature type="non-terminal residue" evidence="9">
    <location>
        <position position="1"/>
    </location>
</feature>
<name>A0A7K9CT80_9AVES</name>
<proteinExistence type="predicted"/>
<dbReference type="OrthoDB" id="9386368at2759"/>
<dbReference type="Proteomes" id="UP000518305">
    <property type="component" value="Unassembled WGS sequence"/>
</dbReference>
<feature type="chain" id="PRO_5029592313" evidence="7">
    <location>
        <begin position="23"/>
        <end position="64"/>
    </location>
</feature>
<keyword evidence="10" id="KW-1185">Reference proteome</keyword>
<dbReference type="GO" id="GO:0015074">
    <property type="term" value="P:DNA integration"/>
    <property type="evidence" value="ECO:0007669"/>
    <property type="project" value="InterPro"/>
</dbReference>
<feature type="domain" description="Integrase catalytic" evidence="8">
    <location>
        <begin position="1"/>
        <end position="64"/>
    </location>
</feature>
<keyword evidence="5" id="KW-0378">Hydrolase</keyword>
<sequence length="64" mass="7209">WDICKRFLSAFAVLGVPTQVKTDNGPDYVSARVTMFFQRWGFKHLTGISHSPMGQAIIERTHGT</sequence>
<organism evidence="9 10">
    <name type="scientific">Hemiprocne comata</name>
    <dbReference type="NCBI Taxonomy" id="243314"/>
    <lineage>
        <taxon>Eukaryota</taxon>
        <taxon>Metazoa</taxon>
        <taxon>Chordata</taxon>
        <taxon>Craniata</taxon>
        <taxon>Vertebrata</taxon>
        <taxon>Euteleostomi</taxon>
        <taxon>Archelosauria</taxon>
        <taxon>Archosauria</taxon>
        <taxon>Dinosauria</taxon>
        <taxon>Saurischia</taxon>
        <taxon>Theropoda</taxon>
        <taxon>Coelurosauria</taxon>
        <taxon>Aves</taxon>
        <taxon>Neognathae</taxon>
        <taxon>Neoaves</taxon>
        <taxon>Strisores</taxon>
        <taxon>Apodiformes</taxon>
        <taxon>Apodidae</taxon>
        <taxon>Hemiprocninae</taxon>
        <taxon>Hemiprocne</taxon>
    </lineage>
</organism>
<dbReference type="SUPFAM" id="SSF53098">
    <property type="entry name" value="Ribonuclease H-like"/>
    <property type="match status" value="1"/>
</dbReference>
<evidence type="ECO:0000256" key="4">
    <source>
        <dbReference type="ARBA" id="ARBA00022759"/>
    </source>
</evidence>
<dbReference type="AlphaFoldDB" id="A0A7K9CT80"/>
<feature type="signal peptide" evidence="7">
    <location>
        <begin position="1"/>
        <end position="22"/>
    </location>
</feature>
<keyword evidence="2" id="KW-0548">Nucleotidyltransferase</keyword>
<evidence type="ECO:0000256" key="3">
    <source>
        <dbReference type="ARBA" id="ARBA00022722"/>
    </source>
</evidence>
<evidence type="ECO:0000256" key="6">
    <source>
        <dbReference type="ARBA" id="ARBA00022918"/>
    </source>
</evidence>